<keyword evidence="5 6" id="KW-0472">Membrane</keyword>
<dbReference type="GO" id="GO:0016020">
    <property type="term" value="C:membrane"/>
    <property type="evidence" value="ECO:0007669"/>
    <property type="project" value="UniProtKB-SubCell"/>
</dbReference>
<evidence type="ECO:0000256" key="6">
    <source>
        <dbReference type="SAM" id="Phobius"/>
    </source>
</evidence>
<dbReference type="OrthoDB" id="5974934at2759"/>
<feature type="transmembrane region" description="Helical" evidence="6">
    <location>
        <begin position="63"/>
        <end position="84"/>
    </location>
</feature>
<feature type="transmembrane region" description="Helical" evidence="6">
    <location>
        <begin position="91"/>
        <end position="109"/>
    </location>
</feature>
<dbReference type="HOGENOM" id="CLU_015114_9_0_1"/>
<name>A7RHM0_NEMVE</name>
<accession>A7RHM0</accession>
<gene>
    <name evidence="7" type="ORF">NEMVEDRAFT_v1g178004</name>
</gene>
<evidence type="ECO:0000256" key="5">
    <source>
        <dbReference type="ARBA" id="ARBA00023136"/>
    </source>
</evidence>
<dbReference type="InterPro" id="IPR050799">
    <property type="entry name" value="ZIP_Transporter"/>
</dbReference>
<dbReference type="EMBL" id="DS469511">
    <property type="protein sequence ID" value="EDO49001.1"/>
    <property type="molecule type" value="Genomic_DNA"/>
</dbReference>
<dbReference type="Proteomes" id="UP000001593">
    <property type="component" value="Unassembled WGS sequence"/>
</dbReference>
<sequence>MIIIGDTIHNISDGLAIGAAFSEGGSSGISGGISTSIAVFCHELPHELGDFAVLLTAGMSVKMALLANLLSACSCYLGLIIGIVIGQQMEVRLWIFAVAGGMFIYVALVDMLPDLMHSESLQTDTWKTFLLQNIGILTGFALMLIIAVFEEDLMATKF</sequence>
<evidence type="ECO:0000256" key="4">
    <source>
        <dbReference type="ARBA" id="ARBA00022989"/>
    </source>
</evidence>
<dbReference type="InParanoid" id="A7RHM0"/>
<dbReference type="InterPro" id="IPR003689">
    <property type="entry name" value="ZIP"/>
</dbReference>
<dbReference type="AlphaFoldDB" id="A7RHM0"/>
<proteinExistence type="inferred from homology"/>
<evidence type="ECO:0000256" key="3">
    <source>
        <dbReference type="ARBA" id="ARBA00022692"/>
    </source>
</evidence>
<dbReference type="GO" id="GO:0046873">
    <property type="term" value="F:metal ion transmembrane transporter activity"/>
    <property type="evidence" value="ECO:0007669"/>
    <property type="project" value="InterPro"/>
</dbReference>
<dbReference type="PANTHER" id="PTHR12191">
    <property type="entry name" value="SOLUTE CARRIER FAMILY 39"/>
    <property type="match status" value="1"/>
</dbReference>
<keyword evidence="3 6" id="KW-0812">Transmembrane</keyword>
<dbReference type="PhylomeDB" id="A7RHM0"/>
<evidence type="ECO:0000256" key="2">
    <source>
        <dbReference type="ARBA" id="ARBA00006939"/>
    </source>
</evidence>
<keyword evidence="4 6" id="KW-1133">Transmembrane helix</keyword>
<keyword evidence="8" id="KW-1185">Reference proteome</keyword>
<evidence type="ECO:0000313" key="8">
    <source>
        <dbReference type="Proteomes" id="UP000001593"/>
    </source>
</evidence>
<dbReference type="OMA" id="ERTHENQ"/>
<dbReference type="Pfam" id="PF02535">
    <property type="entry name" value="Zip"/>
    <property type="match status" value="1"/>
</dbReference>
<dbReference type="eggNOG" id="KOG2693">
    <property type="taxonomic scope" value="Eukaryota"/>
</dbReference>
<comment type="subcellular location">
    <subcellularLocation>
        <location evidence="1">Membrane</location>
        <topology evidence="1">Multi-pass membrane protein</topology>
    </subcellularLocation>
</comment>
<reference evidence="7 8" key="1">
    <citation type="journal article" date="2007" name="Science">
        <title>Sea anemone genome reveals ancestral eumetazoan gene repertoire and genomic organization.</title>
        <authorList>
            <person name="Putnam N.H."/>
            <person name="Srivastava M."/>
            <person name="Hellsten U."/>
            <person name="Dirks B."/>
            <person name="Chapman J."/>
            <person name="Salamov A."/>
            <person name="Terry A."/>
            <person name="Shapiro H."/>
            <person name="Lindquist E."/>
            <person name="Kapitonov V.V."/>
            <person name="Jurka J."/>
            <person name="Genikhovich G."/>
            <person name="Grigoriev I.V."/>
            <person name="Lucas S.M."/>
            <person name="Steele R.E."/>
            <person name="Finnerty J.R."/>
            <person name="Technau U."/>
            <person name="Martindale M.Q."/>
            <person name="Rokhsar D.S."/>
        </authorList>
    </citation>
    <scope>NUCLEOTIDE SEQUENCE [LARGE SCALE GENOMIC DNA]</scope>
    <source>
        <strain evidence="8">CH2 X CH6</strain>
    </source>
</reference>
<dbReference type="PANTHER" id="PTHR12191:SF37">
    <property type="entry name" value="ZINC TRANSPORTER FOI"/>
    <property type="match status" value="1"/>
</dbReference>
<evidence type="ECO:0000313" key="7">
    <source>
        <dbReference type="EMBL" id="EDO49001.1"/>
    </source>
</evidence>
<organism evidence="7 8">
    <name type="scientific">Nematostella vectensis</name>
    <name type="common">Starlet sea anemone</name>
    <dbReference type="NCBI Taxonomy" id="45351"/>
    <lineage>
        <taxon>Eukaryota</taxon>
        <taxon>Metazoa</taxon>
        <taxon>Cnidaria</taxon>
        <taxon>Anthozoa</taxon>
        <taxon>Hexacorallia</taxon>
        <taxon>Actiniaria</taxon>
        <taxon>Edwardsiidae</taxon>
        <taxon>Nematostella</taxon>
    </lineage>
</organism>
<protein>
    <submittedName>
        <fullName evidence="7">Uncharacterized protein</fullName>
    </submittedName>
</protein>
<feature type="transmembrane region" description="Helical" evidence="6">
    <location>
        <begin position="129"/>
        <end position="149"/>
    </location>
</feature>
<comment type="similarity">
    <text evidence="2">Belongs to the ZIP transporter (TC 2.A.5) family.</text>
</comment>
<dbReference type="KEGG" id="nve:5521141"/>
<evidence type="ECO:0000256" key="1">
    <source>
        <dbReference type="ARBA" id="ARBA00004141"/>
    </source>
</evidence>